<dbReference type="RefSeq" id="WP_049679285.1">
    <property type="nucleotide sequence ID" value="NZ_CABMMJ010000016.1"/>
</dbReference>
<sequence length="280" mass="31695">MNRKFLLLLSLFIVAIGITGIFSNNGDDKNSPIGNLVEFNKEKEVSIVLAQSTRTLSSGSILAKGDYALKKIIVPESSELVKSDVSKIENINHHLLRSNVLAESYITHEMLVSPESNEFSRLILKKGEVIYKLEIKQQEEYLLNTLSIDDLLSFQLRALETDQRKGTKNGISINTNEMNDRKKQSYSLTEIIPDMRIIRVNKYSTSELSEINNNNQKTKDGLAGYIEVVISTDELDLIHIAEKAGDIFLIPSVKPRDQKYKSKNLHDILPKLHTIRELRG</sequence>
<dbReference type="Proteomes" id="UP000040841">
    <property type="component" value="Unassembled WGS sequence"/>
</dbReference>
<evidence type="ECO:0000313" key="2">
    <source>
        <dbReference type="Proteomes" id="UP000040841"/>
    </source>
</evidence>
<organism evidence="1 2">
    <name type="scientific">Yersinia mollaretii</name>
    <dbReference type="NCBI Taxonomy" id="33060"/>
    <lineage>
        <taxon>Bacteria</taxon>
        <taxon>Pseudomonadati</taxon>
        <taxon>Pseudomonadota</taxon>
        <taxon>Gammaproteobacteria</taxon>
        <taxon>Enterobacterales</taxon>
        <taxon>Yersiniaceae</taxon>
        <taxon>Yersinia</taxon>
    </lineage>
</organism>
<reference evidence="1 2" key="1">
    <citation type="submission" date="2015-03" db="EMBL/GenBank/DDBJ databases">
        <authorList>
            <consortium name="Pathogen Informatics"/>
            <person name="Murphy D."/>
        </authorList>
    </citation>
    <scope>NUCLEOTIDE SEQUENCE [LARGE SCALE GENOMIC DNA]</scope>
    <source>
        <strain evidence="1 2">FE82747</strain>
    </source>
</reference>
<proteinExistence type="predicted"/>
<protein>
    <submittedName>
        <fullName evidence="1">Tight adherance operon protein</fullName>
    </submittedName>
</protein>
<dbReference type="AlphaFoldDB" id="A0AA36LQC9"/>
<dbReference type="EMBL" id="CQBM01000016">
    <property type="protein sequence ID" value="CNI67192.1"/>
    <property type="molecule type" value="Genomic_DNA"/>
</dbReference>
<comment type="caution">
    <text evidence="1">The sequence shown here is derived from an EMBL/GenBank/DDBJ whole genome shotgun (WGS) entry which is preliminary data.</text>
</comment>
<name>A0AA36LQC9_YERMO</name>
<accession>A0AA36LQC9</accession>
<evidence type="ECO:0000313" key="1">
    <source>
        <dbReference type="EMBL" id="CNI67192.1"/>
    </source>
</evidence>
<gene>
    <name evidence="1" type="primary">rcpC</name>
    <name evidence="1" type="ORF">ERS008502_03942</name>
</gene>